<comment type="caution">
    <text evidence="1">The sequence shown here is derived from an EMBL/GenBank/DDBJ whole genome shotgun (WGS) entry which is preliminary data.</text>
</comment>
<gene>
    <name evidence="1" type="ORF">CHS0354_029442</name>
</gene>
<reference evidence="1" key="3">
    <citation type="submission" date="2023-05" db="EMBL/GenBank/DDBJ databases">
        <authorList>
            <person name="Smith C.H."/>
        </authorList>
    </citation>
    <scope>NUCLEOTIDE SEQUENCE</scope>
    <source>
        <strain evidence="1">CHS0354</strain>
        <tissue evidence="1">Mantle</tissue>
    </source>
</reference>
<organism evidence="1 2">
    <name type="scientific">Potamilus streckersoni</name>
    <dbReference type="NCBI Taxonomy" id="2493646"/>
    <lineage>
        <taxon>Eukaryota</taxon>
        <taxon>Metazoa</taxon>
        <taxon>Spiralia</taxon>
        <taxon>Lophotrochozoa</taxon>
        <taxon>Mollusca</taxon>
        <taxon>Bivalvia</taxon>
        <taxon>Autobranchia</taxon>
        <taxon>Heteroconchia</taxon>
        <taxon>Palaeoheterodonta</taxon>
        <taxon>Unionida</taxon>
        <taxon>Unionoidea</taxon>
        <taxon>Unionidae</taxon>
        <taxon>Ambleminae</taxon>
        <taxon>Lampsilini</taxon>
        <taxon>Potamilus</taxon>
    </lineage>
</organism>
<evidence type="ECO:0000313" key="1">
    <source>
        <dbReference type="EMBL" id="KAK3597862.1"/>
    </source>
</evidence>
<keyword evidence="2" id="KW-1185">Reference proteome</keyword>
<name>A0AAE0STD3_9BIVA</name>
<reference evidence="1" key="1">
    <citation type="journal article" date="2021" name="Genome Biol. Evol.">
        <title>A High-Quality Reference Genome for a Parasitic Bivalve with Doubly Uniparental Inheritance (Bivalvia: Unionida).</title>
        <authorList>
            <person name="Smith C.H."/>
        </authorList>
    </citation>
    <scope>NUCLEOTIDE SEQUENCE</scope>
    <source>
        <strain evidence="1">CHS0354</strain>
    </source>
</reference>
<protein>
    <submittedName>
        <fullName evidence="1">Uncharacterized protein</fullName>
    </submittedName>
</protein>
<dbReference type="Proteomes" id="UP001195483">
    <property type="component" value="Unassembled WGS sequence"/>
</dbReference>
<proteinExistence type="predicted"/>
<accession>A0AAE0STD3</accession>
<evidence type="ECO:0000313" key="2">
    <source>
        <dbReference type="Proteomes" id="UP001195483"/>
    </source>
</evidence>
<sequence length="118" mass="12944">MARRLHYSITDILDIVSNNIVEVADTPELHDVVRKEYVDVTARWTDKMSAANSHSTFSTPATVSMAFDSIAGILVISFEQGDKCGGSNPAPRPTGKVTSHNRMVKTSSDLFRQCSKTI</sequence>
<dbReference type="AlphaFoldDB" id="A0AAE0STD3"/>
<reference evidence="1" key="2">
    <citation type="journal article" date="2021" name="Genome Biol. Evol.">
        <title>Developing a high-quality reference genome for a parasitic bivalve with doubly uniparental inheritance (Bivalvia: Unionida).</title>
        <authorList>
            <person name="Smith C.H."/>
        </authorList>
    </citation>
    <scope>NUCLEOTIDE SEQUENCE</scope>
    <source>
        <strain evidence="1">CHS0354</strain>
        <tissue evidence="1">Mantle</tissue>
    </source>
</reference>
<dbReference type="EMBL" id="JAEAOA010001763">
    <property type="protein sequence ID" value="KAK3597862.1"/>
    <property type="molecule type" value="Genomic_DNA"/>
</dbReference>